<dbReference type="AlphaFoldDB" id="A0A2A3EUY7"/>
<gene>
    <name evidence="2" type="ORF">APICC_06559</name>
</gene>
<dbReference type="EMBL" id="KZ288185">
    <property type="protein sequence ID" value="PBC34959.1"/>
    <property type="molecule type" value="Genomic_DNA"/>
</dbReference>
<feature type="region of interest" description="Disordered" evidence="1">
    <location>
        <begin position="232"/>
        <end position="258"/>
    </location>
</feature>
<keyword evidence="3" id="KW-1185">Reference proteome</keyword>
<evidence type="ECO:0000313" key="2">
    <source>
        <dbReference type="EMBL" id="PBC34959.1"/>
    </source>
</evidence>
<sequence length="258" mass="30067">MNPVQIQKYTCNASIAFGKKKGHLNASQLKESQLARPDTRNRVIRRRLKRKEWIAKPLNPMRWYNVYMYKVESKVHVTSFVFAVLLIASIESKPLWPSVRSDNRYLSTTTNVDRGFLQYHDFPYYVYNVTKCKHLSYIEINMFLNYHNRKKKYKNYNWKKVWSIQKPFRDFVASCGIQVGKKQLVHSEVNAAPIIAHGKLPASHLPVYSFYYGTPTYDFRLPLNPVYPLLPAPHPGDQPTSAKPIDQDDDGIENPSEI</sequence>
<protein>
    <submittedName>
        <fullName evidence="2">Uncharacterized protein</fullName>
    </submittedName>
</protein>
<evidence type="ECO:0000256" key="1">
    <source>
        <dbReference type="SAM" id="MobiDB-lite"/>
    </source>
</evidence>
<reference evidence="2 3" key="1">
    <citation type="submission" date="2014-07" db="EMBL/GenBank/DDBJ databases">
        <title>Genomic and transcriptomic analysis on Apis cerana provide comprehensive insights into honey bee biology.</title>
        <authorList>
            <person name="Diao Q."/>
            <person name="Sun L."/>
            <person name="Zheng H."/>
            <person name="Zheng H."/>
            <person name="Xu S."/>
            <person name="Wang S."/>
            <person name="Zeng Z."/>
            <person name="Hu F."/>
            <person name="Su S."/>
            <person name="Wu J."/>
        </authorList>
    </citation>
    <scope>NUCLEOTIDE SEQUENCE [LARGE SCALE GENOMIC DNA]</scope>
    <source>
        <tissue evidence="2">Pupae without intestine</tissue>
    </source>
</reference>
<proteinExistence type="predicted"/>
<organism evidence="2 3">
    <name type="scientific">Apis cerana cerana</name>
    <name type="common">Oriental honeybee</name>
    <dbReference type="NCBI Taxonomy" id="94128"/>
    <lineage>
        <taxon>Eukaryota</taxon>
        <taxon>Metazoa</taxon>
        <taxon>Ecdysozoa</taxon>
        <taxon>Arthropoda</taxon>
        <taxon>Hexapoda</taxon>
        <taxon>Insecta</taxon>
        <taxon>Pterygota</taxon>
        <taxon>Neoptera</taxon>
        <taxon>Endopterygota</taxon>
        <taxon>Hymenoptera</taxon>
        <taxon>Apocrita</taxon>
        <taxon>Aculeata</taxon>
        <taxon>Apoidea</taxon>
        <taxon>Anthophila</taxon>
        <taxon>Apidae</taxon>
        <taxon>Apis</taxon>
    </lineage>
</organism>
<dbReference type="OrthoDB" id="7683569at2759"/>
<evidence type="ECO:0000313" key="3">
    <source>
        <dbReference type="Proteomes" id="UP000242457"/>
    </source>
</evidence>
<dbReference type="Proteomes" id="UP000242457">
    <property type="component" value="Unassembled WGS sequence"/>
</dbReference>
<name>A0A2A3EUY7_APICC</name>
<accession>A0A2A3EUY7</accession>